<sequence length="277" mass="29048">MPEHAAPGCGRAAMLTVAVAAVSGAVLALVLGLLLGRTRRAREGSTTPQALSFAGAAILGFFALFLGFSIAGTWQQLNSARQHTYEESRALTEAYWTAGGLSGADQPVVQERLRSYTRVVIDDEWATMQHGSGSQTAWQAIDRVRAAVDQATVHNQAEASARTDVLRSLSEVNAKRNARLGDLRASVPVLAIGGLLVGAVFVLATPSVIGLTSNPRNLVLMCFVGASVAFGVSMVAVMSGPFSGAVRVQPTAFQLALERYDQIDGDAGASALPPFRP</sequence>
<feature type="transmembrane region" description="Helical" evidence="1">
    <location>
        <begin position="185"/>
        <end position="206"/>
    </location>
</feature>
<proteinExistence type="predicted"/>
<dbReference type="RefSeq" id="WP_158715348.1">
    <property type="nucleotide sequence ID" value="NZ_BSRX01000057.1"/>
</dbReference>
<dbReference type="InterPro" id="IPR025333">
    <property type="entry name" value="DUF4239"/>
</dbReference>
<keyword evidence="1" id="KW-0472">Membrane</keyword>
<comment type="caution">
    <text evidence="2">The sequence shown here is derived from an EMBL/GenBank/DDBJ whole genome shotgun (WGS) entry which is preliminary data.</text>
</comment>
<evidence type="ECO:0000256" key="1">
    <source>
        <dbReference type="SAM" id="Phobius"/>
    </source>
</evidence>
<dbReference type="Proteomes" id="UP001165143">
    <property type="component" value="Unassembled WGS sequence"/>
</dbReference>
<evidence type="ECO:0000313" key="3">
    <source>
        <dbReference type="Proteomes" id="UP001165143"/>
    </source>
</evidence>
<dbReference type="AlphaFoldDB" id="A0A9W6PLR5"/>
<evidence type="ECO:0000313" key="2">
    <source>
        <dbReference type="EMBL" id="GLW58704.1"/>
    </source>
</evidence>
<organism evidence="2 3">
    <name type="scientific">Kitasatospora phosalacinea</name>
    <dbReference type="NCBI Taxonomy" id="2065"/>
    <lineage>
        <taxon>Bacteria</taxon>
        <taxon>Bacillati</taxon>
        <taxon>Actinomycetota</taxon>
        <taxon>Actinomycetes</taxon>
        <taxon>Kitasatosporales</taxon>
        <taxon>Streptomycetaceae</taxon>
        <taxon>Kitasatospora</taxon>
    </lineage>
</organism>
<feature type="transmembrane region" description="Helical" evidence="1">
    <location>
        <begin position="12"/>
        <end position="35"/>
    </location>
</feature>
<name>A0A9W6PLR5_9ACTN</name>
<dbReference type="Pfam" id="PF14023">
    <property type="entry name" value="Bestrophin-like"/>
    <property type="match status" value="1"/>
</dbReference>
<keyword evidence="1" id="KW-0812">Transmembrane</keyword>
<dbReference type="EMBL" id="BSRX01000057">
    <property type="protein sequence ID" value="GLW58704.1"/>
    <property type="molecule type" value="Genomic_DNA"/>
</dbReference>
<evidence type="ECO:0008006" key="4">
    <source>
        <dbReference type="Google" id="ProtNLM"/>
    </source>
</evidence>
<protein>
    <recommendedName>
        <fullName evidence="4">DUF4239 domain-containing protein</fullName>
    </recommendedName>
</protein>
<dbReference type="OrthoDB" id="940913at2"/>
<gene>
    <name evidence="2" type="ORF">Kpho01_67150</name>
</gene>
<accession>A0A9W6PLR5</accession>
<reference evidence="2" key="1">
    <citation type="submission" date="2023-02" db="EMBL/GenBank/DDBJ databases">
        <title>Kitasatospora phosalacinea NBRC 14362.</title>
        <authorList>
            <person name="Ichikawa N."/>
            <person name="Sato H."/>
            <person name="Tonouchi N."/>
        </authorList>
    </citation>
    <scope>NUCLEOTIDE SEQUENCE</scope>
    <source>
        <strain evidence="2">NBRC 14362</strain>
    </source>
</reference>
<feature type="transmembrane region" description="Helical" evidence="1">
    <location>
        <begin position="50"/>
        <end position="71"/>
    </location>
</feature>
<keyword evidence="1" id="KW-1133">Transmembrane helix</keyword>
<feature type="transmembrane region" description="Helical" evidence="1">
    <location>
        <begin position="218"/>
        <end position="237"/>
    </location>
</feature>